<dbReference type="OrthoDB" id="16906at2759"/>
<dbReference type="Pfam" id="PF01786">
    <property type="entry name" value="AOX"/>
    <property type="match status" value="1"/>
</dbReference>
<comment type="cofactor">
    <cofactor evidence="13">
        <name>Fe cation</name>
        <dbReference type="ChEBI" id="CHEBI:24875"/>
    </cofactor>
    <text evidence="13">Binds 2 iron ions per subunit.</text>
</comment>
<evidence type="ECO:0000256" key="14">
    <source>
        <dbReference type="SAM" id="Phobius"/>
    </source>
</evidence>
<comment type="subcellular location">
    <subcellularLocation>
        <location evidence="1">Mitochondrion inner membrane</location>
        <topology evidence="1">Multi-pass membrane protein</topology>
        <orientation evidence="1">Matrix side</orientation>
    </subcellularLocation>
</comment>
<dbReference type="GO" id="GO:0009916">
    <property type="term" value="F:alternative oxidase activity"/>
    <property type="evidence" value="ECO:0007669"/>
    <property type="project" value="UniProtKB-UniRule"/>
</dbReference>
<keyword evidence="4 13" id="KW-0679">Respiratory chain</keyword>
<keyword evidence="9 13" id="KW-0560">Oxidoreductase</keyword>
<protein>
    <recommendedName>
        <fullName evidence="13">Alternative oxidase</fullName>
        <ecNumber evidence="13">1.-.-.-</ecNumber>
    </recommendedName>
</protein>
<dbReference type="RefSeq" id="XP_056468545.1">
    <property type="nucleotide sequence ID" value="XM_056623557.1"/>
</dbReference>
<dbReference type="GO" id="GO:0046872">
    <property type="term" value="F:metal ion binding"/>
    <property type="evidence" value="ECO:0007669"/>
    <property type="project" value="UniProtKB-UniRule"/>
</dbReference>
<accession>A0A9W9EHR6</accession>
<dbReference type="AlphaFoldDB" id="A0A9W9EHR6"/>
<name>A0A9W9EHR6_9EURO</name>
<evidence type="ECO:0000256" key="1">
    <source>
        <dbReference type="ARBA" id="ARBA00004292"/>
    </source>
</evidence>
<evidence type="ECO:0000256" key="6">
    <source>
        <dbReference type="ARBA" id="ARBA00022723"/>
    </source>
</evidence>
<dbReference type="EC" id="1.-.-.-" evidence="13"/>
<dbReference type="EMBL" id="JAPQKI010000011">
    <property type="protein sequence ID" value="KAJ5082023.1"/>
    <property type="molecule type" value="Genomic_DNA"/>
</dbReference>
<keyword evidence="8 14" id="KW-1133">Transmembrane helix</keyword>
<evidence type="ECO:0000313" key="15">
    <source>
        <dbReference type="EMBL" id="KAJ5082023.1"/>
    </source>
</evidence>
<dbReference type="Proteomes" id="UP001149074">
    <property type="component" value="Unassembled WGS sequence"/>
</dbReference>
<comment type="caution">
    <text evidence="15">The sequence shown here is derived from an EMBL/GenBank/DDBJ whole genome shotgun (WGS) entry which is preliminary data.</text>
</comment>
<evidence type="ECO:0000256" key="7">
    <source>
        <dbReference type="ARBA" id="ARBA00022982"/>
    </source>
</evidence>
<keyword evidence="6 13" id="KW-0479">Metal-binding</keyword>
<evidence type="ECO:0000256" key="3">
    <source>
        <dbReference type="ARBA" id="ARBA00022448"/>
    </source>
</evidence>
<dbReference type="InterPro" id="IPR038659">
    <property type="entry name" value="AOX_sf"/>
</dbReference>
<organism evidence="15 16">
    <name type="scientific">Penicillium argentinense</name>
    <dbReference type="NCBI Taxonomy" id="1131581"/>
    <lineage>
        <taxon>Eukaryota</taxon>
        <taxon>Fungi</taxon>
        <taxon>Dikarya</taxon>
        <taxon>Ascomycota</taxon>
        <taxon>Pezizomycotina</taxon>
        <taxon>Eurotiomycetes</taxon>
        <taxon>Eurotiomycetidae</taxon>
        <taxon>Eurotiales</taxon>
        <taxon>Aspergillaceae</taxon>
        <taxon>Penicillium</taxon>
    </lineage>
</organism>
<dbReference type="Gene3D" id="1.20.1260.140">
    <property type="entry name" value="Alternative oxidase"/>
    <property type="match status" value="1"/>
</dbReference>
<evidence type="ECO:0000256" key="11">
    <source>
        <dbReference type="ARBA" id="ARBA00023136"/>
    </source>
</evidence>
<dbReference type="GeneID" id="81362536"/>
<reference evidence="15" key="2">
    <citation type="journal article" date="2023" name="IMA Fungus">
        <title>Comparative genomic study of the Penicillium genus elucidates a diverse pangenome and 15 lateral gene transfer events.</title>
        <authorList>
            <person name="Petersen C."/>
            <person name="Sorensen T."/>
            <person name="Nielsen M.R."/>
            <person name="Sondergaard T.E."/>
            <person name="Sorensen J.L."/>
            <person name="Fitzpatrick D.A."/>
            <person name="Frisvad J.C."/>
            <person name="Nielsen K.L."/>
        </authorList>
    </citation>
    <scope>NUCLEOTIDE SEQUENCE</scope>
    <source>
        <strain evidence="15">IBT 30761</strain>
    </source>
</reference>
<dbReference type="GO" id="GO:0005743">
    <property type="term" value="C:mitochondrial inner membrane"/>
    <property type="evidence" value="ECO:0007669"/>
    <property type="project" value="UniProtKB-SubCell"/>
</dbReference>
<dbReference type="InterPro" id="IPR002680">
    <property type="entry name" value="AOX"/>
</dbReference>
<evidence type="ECO:0000256" key="12">
    <source>
        <dbReference type="ARBA" id="ARBA00025285"/>
    </source>
</evidence>
<dbReference type="PANTHER" id="PTHR31803:SF3">
    <property type="entry name" value="ALTERNATIVE OXIDASE"/>
    <property type="match status" value="1"/>
</dbReference>
<evidence type="ECO:0000256" key="9">
    <source>
        <dbReference type="ARBA" id="ARBA00023002"/>
    </source>
</evidence>
<evidence type="ECO:0000313" key="16">
    <source>
        <dbReference type="Proteomes" id="UP001149074"/>
    </source>
</evidence>
<keyword evidence="16" id="KW-1185">Reference proteome</keyword>
<comment type="similarity">
    <text evidence="2 13">Belongs to the alternative oxidase family.</text>
</comment>
<evidence type="ECO:0000256" key="13">
    <source>
        <dbReference type="RuleBase" id="RU003779"/>
    </source>
</evidence>
<keyword evidence="10 13" id="KW-0408">Iron</keyword>
<keyword evidence="5 13" id="KW-0812">Transmembrane</keyword>
<evidence type="ECO:0000256" key="8">
    <source>
        <dbReference type="ARBA" id="ARBA00022989"/>
    </source>
</evidence>
<keyword evidence="3" id="KW-0813">Transport</keyword>
<evidence type="ECO:0000256" key="5">
    <source>
        <dbReference type="ARBA" id="ARBA00022692"/>
    </source>
</evidence>
<feature type="transmembrane region" description="Helical" evidence="14">
    <location>
        <begin position="70"/>
        <end position="89"/>
    </location>
</feature>
<comment type="function">
    <text evidence="12">Catalyzes cyanide-resistant oxygen consumption. May increase respiration when the cytochrome respiratory pathway is restricted, or in response to low temperatures.</text>
</comment>
<sequence>MDTVTGYKHHTEGDDALAQACHDQQEVDDAFHLPGKRGWCFRDGRRDASAPRQLKAHEARRWMPGVGLRLVVIGAQGLSFNALIISYVISPRICHRFVGYFEGVTTYIRAIADIEKGRLPEWSDLQAPDIAIHYWKMPEGQYDVNSLLLYIRVDEAKHREVNHTLGNLDQLKDPNPFTAEWDALLNAHPSKGVQNLKMTGWEKDEAI</sequence>
<evidence type="ECO:0000256" key="2">
    <source>
        <dbReference type="ARBA" id="ARBA00008388"/>
    </source>
</evidence>
<dbReference type="GO" id="GO:0010230">
    <property type="term" value="P:alternative respiration"/>
    <property type="evidence" value="ECO:0007669"/>
    <property type="project" value="TreeGrafter"/>
</dbReference>
<proteinExistence type="inferred from homology"/>
<reference evidence="15" key="1">
    <citation type="submission" date="2022-11" db="EMBL/GenBank/DDBJ databases">
        <authorList>
            <person name="Petersen C."/>
        </authorList>
    </citation>
    <scope>NUCLEOTIDE SEQUENCE</scope>
    <source>
        <strain evidence="15">IBT 30761</strain>
    </source>
</reference>
<keyword evidence="7 13" id="KW-0249">Electron transport</keyword>
<keyword evidence="11 13" id="KW-0472">Membrane</keyword>
<dbReference type="PANTHER" id="PTHR31803">
    <property type="entry name" value="ALTERNATIVE OXIDASE"/>
    <property type="match status" value="1"/>
</dbReference>
<evidence type="ECO:0000256" key="4">
    <source>
        <dbReference type="ARBA" id="ARBA00022660"/>
    </source>
</evidence>
<gene>
    <name evidence="15" type="ORF">N7532_011066</name>
</gene>
<evidence type="ECO:0000256" key="10">
    <source>
        <dbReference type="ARBA" id="ARBA00023004"/>
    </source>
</evidence>
<dbReference type="GO" id="GO:0098803">
    <property type="term" value="C:respiratory chain complex"/>
    <property type="evidence" value="ECO:0007669"/>
    <property type="project" value="UniProtKB-UniRule"/>
</dbReference>